<accession>A0A9Q1CT91</accession>
<gene>
    <name evidence="1" type="ORF">HOLleu_04407</name>
</gene>
<evidence type="ECO:0000313" key="2">
    <source>
        <dbReference type="Proteomes" id="UP001152320"/>
    </source>
</evidence>
<organism evidence="1 2">
    <name type="scientific">Holothuria leucospilota</name>
    <name type="common">Black long sea cucumber</name>
    <name type="synonym">Mertensiothuria leucospilota</name>
    <dbReference type="NCBI Taxonomy" id="206669"/>
    <lineage>
        <taxon>Eukaryota</taxon>
        <taxon>Metazoa</taxon>
        <taxon>Echinodermata</taxon>
        <taxon>Eleutherozoa</taxon>
        <taxon>Echinozoa</taxon>
        <taxon>Holothuroidea</taxon>
        <taxon>Aspidochirotacea</taxon>
        <taxon>Aspidochirotida</taxon>
        <taxon>Holothuriidae</taxon>
        <taxon>Holothuria</taxon>
    </lineage>
</organism>
<sequence>MNASGKRSLELRCHHKLCVANTCSSKRSHVTQFRAEFPQRNTDHSLVASTVKLRHKKMYLSKRIRQPKIDTGKALDPNENQKFIDLREETLNGDHRLNAGDTWND</sequence>
<proteinExistence type="predicted"/>
<protein>
    <submittedName>
        <fullName evidence="1">Uncharacterized protein</fullName>
    </submittedName>
</protein>
<keyword evidence="2" id="KW-1185">Reference proteome</keyword>
<dbReference type="AlphaFoldDB" id="A0A9Q1CT91"/>
<evidence type="ECO:0000313" key="1">
    <source>
        <dbReference type="EMBL" id="KAJ8051003.1"/>
    </source>
</evidence>
<name>A0A9Q1CT91_HOLLE</name>
<comment type="caution">
    <text evidence="1">The sequence shown here is derived from an EMBL/GenBank/DDBJ whole genome shotgun (WGS) entry which is preliminary data.</text>
</comment>
<reference evidence="1" key="1">
    <citation type="submission" date="2021-10" db="EMBL/GenBank/DDBJ databases">
        <title>Tropical sea cucumber genome reveals ecological adaptation and Cuvierian tubules defense mechanism.</title>
        <authorList>
            <person name="Chen T."/>
        </authorList>
    </citation>
    <scope>NUCLEOTIDE SEQUENCE</scope>
    <source>
        <strain evidence="1">Nanhai2018</strain>
        <tissue evidence="1">Muscle</tissue>
    </source>
</reference>
<dbReference type="EMBL" id="JAIZAY010000001">
    <property type="protein sequence ID" value="KAJ8051003.1"/>
    <property type="molecule type" value="Genomic_DNA"/>
</dbReference>
<dbReference type="Proteomes" id="UP001152320">
    <property type="component" value="Chromosome 1"/>
</dbReference>